<dbReference type="OMA" id="MSFPARQ"/>
<keyword evidence="12" id="KW-1185">Reference proteome</keyword>
<dbReference type="PANTHER" id="PTHR31221:SF169">
    <property type="entry name" value="WRKY TRANSCRIPTION FACTOR 26-RELATED"/>
    <property type="match status" value="1"/>
</dbReference>
<keyword evidence="3" id="KW-0677">Repeat</keyword>
<dbReference type="SMART" id="SM00774">
    <property type="entry name" value="WRKY"/>
    <property type="match status" value="2"/>
</dbReference>
<evidence type="ECO:0000256" key="6">
    <source>
        <dbReference type="ARBA" id="ARBA00023125"/>
    </source>
</evidence>
<sequence>MSSLPPCRTDFLTIPPGISPAALLDSTFILPSSMTPTDNVAQILHCIESTNNQIPQQQQEFTKKQNQFEQRGIFSSSISPNNSSDDGYTWRKYGQKHVKGSNFPRSYYKCTQQTCPVRKKVECAPNGQVIEIVYNGPHNHPKTQHLRRKAMDADSYVVGQENGSSSSSLIWRNDQQLEYNKDVNSCCNELERKPSASVLSDVSSDPMLSNNLKSMNVFESDATHELSSTLNSFDDEDEDLATQEGNFLGDGINEFEFEPKRRKKESYSVEPSLLSRTVREPKVVLQVESETDILEDGYRWRKYGQKVVKGNPNPRSYYKCTSAGCLVRKHVERASDDLKSVITTYEGKHNHEVPSANKTNGVAGHFRSASMLNNGQQQPACTASRKSLKDSNIRVQFQDLPIPFERKFFMGSEYLRPNFGASYLSDLSFGGGSLQLPDFAIPLPLPSRMSFPARQNEPRLGDFQMNNHLLLPNGASTFLAAGNTRHINDDNNNSRLLKAKDEVQYWT</sequence>
<dbReference type="GO" id="GO:0006355">
    <property type="term" value="P:regulation of DNA-templated transcription"/>
    <property type="evidence" value="ECO:0000318"/>
    <property type="project" value="GO_Central"/>
</dbReference>
<organism evidence="11 12">
    <name type="scientific">Capsicum annuum</name>
    <name type="common">Capsicum pepper</name>
    <dbReference type="NCBI Taxonomy" id="4072"/>
    <lineage>
        <taxon>Eukaryota</taxon>
        <taxon>Viridiplantae</taxon>
        <taxon>Streptophyta</taxon>
        <taxon>Embryophyta</taxon>
        <taxon>Tracheophyta</taxon>
        <taxon>Spermatophyta</taxon>
        <taxon>Magnoliopsida</taxon>
        <taxon>eudicotyledons</taxon>
        <taxon>Gunneridae</taxon>
        <taxon>Pentapetalae</taxon>
        <taxon>asterids</taxon>
        <taxon>lamiids</taxon>
        <taxon>Solanales</taxon>
        <taxon>Solanaceae</taxon>
        <taxon>Solanoideae</taxon>
        <taxon>Capsiceae</taxon>
        <taxon>Capsicum</taxon>
    </lineage>
</organism>
<dbReference type="Pfam" id="PF03106">
    <property type="entry name" value="WRKY"/>
    <property type="match status" value="2"/>
</dbReference>
<comment type="similarity">
    <text evidence="9">Belongs to the WRKY group I family.</text>
</comment>
<evidence type="ECO:0000313" key="11">
    <source>
        <dbReference type="EMBL" id="PHT82536.1"/>
    </source>
</evidence>
<dbReference type="Proteomes" id="UP000222542">
    <property type="component" value="Unassembled WGS sequence"/>
</dbReference>
<protein>
    <recommendedName>
        <fullName evidence="10">WRKY domain-containing protein</fullName>
    </recommendedName>
</protein>
<accession>A0A1U8GRE1</accession>
<dbReference type="FunFam" id="2.20.25.80:FF:000006">
    <property type="entry name" value="WRKY transcription factor"/>
    <property type="match status" value="1"/>
</dbReference>
<dbReference type="FunFam" id="2.20.25.80:FF:000003">
    <property type="entry name" value="WRKY transcription factor 57"/>
    <property type="match status" value="1"/>
</dbReference>
<feature type="domain" description="WRKY" evidence="10">
    <location>
        <begin position="79"/>
        <end position="143"/>
    </location>
</feature>
<evidence type="ECO:0000256" key="5">
    <source>
        <dbReference type="ARBA" id="ARBA00023015"/>
    </source>
</evidence>
<proteinExistence type="inferred from homology"/>
<evidence type="ECO:0000256" key="8">
    <source>
        <dbReference type="ARBA" id="ARBA00023242"/>
    </source>
</evidence>
<gene>
    <name evidence="11" type="ORF">T459_15551</name>
</gene>
<dbReference type="STRING" id="4072.A0A1U8GRE1"/>
<dbReference type="GO" id="GO:0000976">
    <property type="term" value="F:transcription cis-regulatory region binding"/>
    <property type="evidence" value="ECO:0000318"/>
    <property type="project" value="GO_Central"/>
</dbReference>
<name>A0A1U8GRE1_CAPAN</name>
<dbReference type="InterPro" id="IPR044810">
    <property type="entry name" value="WRKY_plant"/>
</dbReference>
<keyword evidence="2" id="KW-0479">Metal-binding</keyword>
<comment type="subcellular location">
    <subcellularLocation>
        <location evidence="1">Nucleus</location>
    </subcellularLocation>
</comment>
<dbReference type="SMR" id="A0A1U8GRE1"/>
<dbReference type="Gramene" id="PHT82536">
    <property type="protein sequence ID" value="PHT82536"/>
    <property type="gene ID" value="T459_15551"/>
</dbReference>
<evidence type="ECO:0000256" key="3">
    <source>
        <dbReference type="ARBA" id="ARBA00022737"/>
    </source>
</evidence>
<reference evidence="11 12" key="1">
    <citation type="journal article" date="2014" name="Nat. Genet.">
        <title>Genome sequence of the hot pepper provides insights into the evolution of pungency in Capsicum species.</title>
        <authorList>
            <person name="Kim S."/>
            <person name="Park M."/>
            <person name="Yeom S.I."/>
            <person name="Kim Y.M."/>
            <person name="Lee J.M."/>
            <person name="Lee H.A."/>
            <person name="Seo E."/>
            <person name="Choi J."/>
            <person name="Cheong K."/>
            <person name="Kim K.T."/>
            <person name="Jung K."/>
            <person name="Lee G.W."/>
            <person name="Oh S.K."/>
            <person name="Bae C."/>
            <person name="Kim S.B."/>
            <person name="Lee H.Y."/>
            <person name="Kim S.Y."/>
            <person name="Kim M.S."/>
            <person name="Kang B.C."/>
            <person name="Jo Y.D."/>
            <person name="Yang H.B."/>
            <person name="Jeong H.J."/>
            <person name="Kang W.H."/>
            <person name="Kwon J.K."/>
            <person name="Shin C."/>
            <person name="Lim J.Y."/>
            <person name="Park J.H."/>
            <person name="Huh J.H."/>
            <person name="Kim J.S."/>
            <person name="Kim B.D."/>
            <person name="Cohen O."/>
            <person name="Paran I."/>
            <person name="Suh M.C."/>
            <person name="Lee S.B."/>
            <person name="Kim Y.K."/>
            <person name="Shin Y."/>
            <person name="Noh S.J."/>
            <person name="Park J."/>
            <person name="Seo Y.S."/>
            <person name="Kwon S.Y."/>
            <person name="Kim H.A."/>
            <person name="Park J.M."/>
            <person name="Kim H.J."/>
            <person name="Choi S.B."/>
            <person name="Bosland P.W."/>
            <person name="Reeves G."/>
            <person name="Jo S.H."/>
            <person name="Lee B.W."/>
            <person name="Cho H.T."/>
            <person name="Choi H.S."/>
            <person name="Lee M.S."/>
            <person name="Yu Y."/>
            <person name="Do Choi Y."/>
            <person name="Park B.S."/>
            <person name="van Deynze A."/>
            <person name="Ashrafi H."/>
            <person name="Hill T."/>
            <person name="Kim W.T."/>
            <person name="Pai H.S."/>
            <person name="Ahn H.K."/>
            <person name="Yeam I."/>
            <person name="Giovannoni J.J."/>
            <person name="Rose J.K."/>
            <person name="Sorensen I."/>
            <person name="Lee S.J."/>
            <person name="Kim R.W."/>
            <person name="Choi I.Y."/>
            <person name="Choi B.S."/>
            <person name="Lim J.S."/>
            <person name="Lee Y.H."/>
            <person name="Choi D."/>
        </authorList>
    </citation>
    <scope>NUCLEOTIDE SEQUENCE [LARGE SCALE GENOMIC DNA]</scope>
    <source>
        <strain evidence="12">cv. CM334</strain>
    </source>
</reference>
<dbReference type="Gene3D" id="2.20.25.80">
    <property type="entry name" value="WRKY domain"/>
    <property type="match status" value="2"/>
</dbReference>
<evidence type="ECO:0000259" key="10">
    <source>
        <dbReference type="PROSITE" id="PS50811"/>
    </source>
</evidence>
<dbReference type="SUPFAM" id="SSF118290">
    <property type="entry name" value="WRKY DNA-binding domain"/>
    <property type="match status" value="2"/>
</dbReference>
<dbReference type="GO" id="GO:0003700">
    <property type="term" value="F:DNA-binding transcription factor activity"/>
    <property type="evidence" value="ECO:0000318"/>
    <property type="project" value="GO_Central"/>
</dbReference>
<keyword evidence="4" id="KW-0862">Zinc</keyword>
<dbReference type="InterPro" id="IPR003657">
    <property type="entry name" value="WRKY_dom"/>
</dbReference>
<dbReference type="GO" id="GO:0046872">
    <property type="term" value="F:metal ion binding"/>
    <property type="evidence" value="ECO:0007669"/>
    <property type="project" value="UniProtKB-KW"/>
</dbReference>
<evidence type="ECO:0000256" key="2">
    <source>
        <dbReference type="ARBA" id="ARBA00022723"/>
    </source>
</evidence>
<feature type="domain" description="WRKY" evidence="10">
    <location>
        <begin position="289"/>
        <end position="354"/>
    </location>
</feature>
<dbReference type="GO" id="GO:0005634">
    <property type="term" value="C:nucleus"/>
    <property type="evidence" value="ECO:0000318"/>
    <property type="project" value="GO_Central"/>
</dbReference>
<keyword evidence="8" id="KW-0539">Nucleus</keyword>
<comment type="caution">
    <text evidence="11">The sequence shown here is derived from an EMBL/GenBank/DDBJ whole genome shotgun (WGS) entry which is preliminary data.</text>
</comment>
<evidence type="ECO:0000256" key="1">
    <source>
        <dbReference type="ARBA" id="ARBA00004123"/>
    </source>
</evidence>
<evidence type="ECO:0000256" key="7">
    <source>
        <dbReference type="ARBA" id="ARBA00023163"/>
    </source>
</evidence>
<keyword evidence="7" id="KW-0804">Transcription</keyword>
<dbReference type="PANTHER" id="PTHR31221">
    <property type="entry name" value="WRKY TRANSCRIPTION FACTOR PROTEIN 1-RELATED"/>
    <property type="match status" value="1"/>
</dbReference>
<keyword evidence="6" id="KW-0238">DNA-binding</keyword>
<dbReference type="AlphaFoldDB" id="A0A1U8GRE1"/>
<dbReference type="PROSITE" id="PS50811">
    <property type="entry name" value="WRKY"/>
    <property type="match status" value="2"/>
</dbReference>
<keyword evidence="5" id="KW-0805">Transcription regulation</keyword>
<evidence type="ECO:0000313" key="12">
    <source>
        <dbReference type="Proteomes" id="UP000222542"/>
    </source>
</evidence>
<evidence type="ECO:0000256" key="4">
    <source>
        <dbReference type="ARBA" id="ARBA00022833"/>
    </source>
</evidence>
<evidence type="ECO:0000256" key="9">
    <source>
        <dbReference type="ARBA" id="ARBA00061157"/>
    </source>
</evidence>
<dbReference type="InterPro" id="IPR036576">
    <property type="entry name" value="WRKY_dom_sf"/>
</dbReference>
<reference evidence="11 12" key="2">
    <citation type="journal article" date="2017" name="Genome Biol.">
        <title>New reference genome sequences of hot pepper reveal the massive evolution of plant disease-resistance genes by retroduplication.</title>
        <authorList>
            <person name="Kim S."/>
            <person name="Park J."/>
            <person name="Yeom S.I."/>
            <person name="Kim Y.M."/>
            <person name="Seo E."/>
            <person name="Kim K.T."/>
            <person name="Kim M.S."/>
            <person name="Lee J.M."/>
            <person name="Cheong K."/>
            <person name="Shin H.S."/>
            <person name="Kim S.B."/>
            <person name="Han K."/>
            <person name="Lee J."/>
            <person name="Park M."/>
            <person name="Lee H.A."/>
            <person name="Lee H.Y."/>
            <person name="Lee Y."/>
            <person name="Oh S."/>
            <person name="Lee J.H."/>
            <person name="Choi E."/>
            <person name="Choi E."/>
            <person name="Lee S.E."/>
            <person name="Jeon J."/>
            <person name="Kim H."/>
            <person name="Choi G."/>
            <person name="Song H."/>
            <person name="Lee J."/>
            <person name="Lee S.C."/>
            <person name="Kwon J.K."/>
            <person name="Lee H.Y."/>
            <person name="Koo N."/>
            <person name="Hong Y."/>
            <person name="Kim R.W."/>
            <person name="Kang W.H."/>
            <person name="Huh J.H."/>
            <person name="Kang B.C."/>
            <person name="Yang T.J."/>
            <person name="Lee Y.H."/>
            <person name="Bennetzen J.L."/>
            <person name="Choi D."/>
        </authorList>
    </citation>
    <scope>NUCLEOTIDE SEQUENCE [LARGE SCALE GENOMIC DNA]</scope>
    <source>
        <strain evidence="12">cv. CM334</strain>
    </source>
</reference>
<dbReference type="EMBL" id="AYRZ02000005">
    <property type="protein sequence ID" value="PHT82536.1"/>
    <property type="molecule type" value="Genomic_DNA"/>
</dbReference>